<dbReference type="EMBL" id="SEHH01000020">
    <property type="protein sequence ID" value="TBX50892.1"/>
    <property type="molecule type" value="Genomic_DNA"/>
</dbReference>
<feature type="transmembrane region" description="Helical" evidence="1">
    <location>
        <begin position="194"/>
        <end position="212"/>
    </location>
</feature>
<protein>
    <submittedName>
        <fullName evidence="2">Uncharacterized protein</fullName>
    </submittedName>
</protein>
<proteinExistence type="predicted"/>
<sequence length="259" mass="29700">MSLKNEVLKNRITEQLFLVYTEYFQNHPRFSNGKAAVNNELLQQRSFKFWSLFFSISSGLLILTITLYVSSPIILFFIGININNVKTTILFVSAYVVEALSMFGASWIMMRLEEKYWEGQQIESLDKILLDAGFLNTFVIDGFIAELKSIIAKENKKIESGFTLVKWCLGTLLTVLAIFAGLKKTVYASQLTSVIIFIGVVITLYVIVKFIFGRKIGNVILNRLHNLEFLEKELRGVKTKLNSDHPDRIKSYKRKLHNP</sequence>
<comment type="caution">
    <text evidence="2">The sequence shown here is derived from an EMBL/GenBank/DDBJ whole genome shotgun (WGS) entry which is preliminary data.</text>
</comment>
<evidence type="ECO:0000313" key="3">
    <source>
        <dbReference type="Proteomes" id="UP000292648"/>
    </source>
</evidence>
<evidence type="ECO:0000256" key="1">
    <source>
        <dbReference type="SAM" id="Phobius"/>
    </source>
</evidence>
<feature type="transmembrane region" description="Helical" evidence="1">
    <location>
        <begin position="49"/>
        <end position="77"/>
    </location>
</feature>
<reference evidence="2 3" key="1">
    <citation type="submission" date="2019-01" db="EMBL/GenBank/DDBJ databases">
        <title>Draft genome sequence of Lactobacillus paraplantarum OSY-TC318, a Producer of the novel lantibiotic Paraplantaracin TC318.</title>
        <authorList>
            <person name="Hussein W.E."/>
            <person name="Huang E."/>
            <person name="Yousef A.E."/>
        </authorList>
    </citation>
    <scope>NUCLEOTIDE SEQUENCE [LARGE SCALE GENOMIC DNA]</scope>
    <source>
        <strain evidence="2 3">OSY-TC318</strain>
    </source>
</reference>
<organism evidence="2 3">
    <name type="scientific">Lactiplantibacillus paraplantarum</name>
    <dbReference type="NCBI Taxonomy" id="60520"/>
    <lineage>
        <taxon>Bacteria</taxon>
        <taxon>Bacillati</taxon>
        <taxon>Bacillota</taxon>
        <taxon>Bacilli</taxon>
        <taxon>Lactobacillales</taxon>
        <taxon>Lactobacillaceae</taxon>
        <taxon>Lactiplantibacillus</taxon>
    </lineage>
</organism>
<evidence type="ECO:0000313" key="2">
    <source>
        <dbReference type="EMBL" id="TBX50892.1"/>
    </source>
</evidence>
<dbReference type="Proteomes" id="UP000292648">
    <property type="component" value="Unassembled WGS sequence"/>
</dbReference>
<feature type="transmembrane region" description="Helical" evidence="1">
    <location>
        <begin position="128"/>
        <end position="151"/>
    </location>
</feature>
<keyword evidence="1" id="KW-0812">Transmembrane</keyword>
<feature type="transmembrane region" description="Helical" evidence="1">
    <location>
        <begin position="163"/>
        <end position="182"/>
    </location>
</feature>
<keyword evidence="1" id="KW-1133">Transmembrane helix</keyword>
<keyword evidence="1" id="KW-0472">Membrane</keyword>
<name>A0A4V2L220_9LACO</name>
<dbReference type="AlphaFoldDB" id="A0A4V2L220"/>
<accession>A0A4V2L220</accession>
<gene>
    <name evidence="2" type="ORF">EUZ87_02750</name>
</gene>
<feature type="transmembrane region" description="Helical" evidence="1">
    <location>
        <begin position="89"/>
        <end position="108"/>
    </location>
</feature>